<comment type="caution">
    <text evidence="7">The sequence shown here is derived from an EMBL/GenBank/DDBJ whole genome shotgun (WGS) entry which is preliminary data.</text>
</comment>
<dbReference type="RefSeq" id="WP_207860332.1">
    <property type="nucleotide sequence ID" value="NZ_JAFREP010000017.1"/>
</dbReference>
<keyword evidence="2 5" id="KW-0689">Ribosomal protein</keyword>
<evidence type="ECO:0000256" key="2">
    <source>
        <dbReference type="ARBA" id="ARBA00022980"/>
    </source>
</evidence>
<evidence type="ECO:0000256" key="6">
    <source>
        <dbReference type="SAM" id="MobiDB-lite"/>
    </source>
</evidence>
<evidence type="ECO:0000313" key="8">
    <source>
        <dbReference type="Proteomes" id="UP000664417"/>
    </source>
</evidence>
<gene>
    <name evidence="5 7" type="primary">rpmF</name>
    <name evidence="7" type="ORF">J3U88_18025</name>
</gene>
<dbReference type="InterPro" id="IPR002677">
    <property type="entry name" value="Ribosomal_bL32"/>
</dbReference>
<dbReference type="NCBIfam" id="TIGR01031">
    <property type="entry name" value="rpmF_bact"/>
    <property type="match status" value="1"/>
</dbReference>
<keyword evidence="3 5" id="KW-0687">Ribonucleoprotein</keyword>
<evidence type="ECO:0000256" key="3">
    <source>
        <dbReference type="ARBA" id="ARBA00023274"/>
    </source>
</evidence>
<name>A0A8J7QLC7_9BACT</name>
<dbReference type="InterPro" id="IPR044957">
    <property type="entry name" value="Ribosomal_bL32_bact"/>
</dbReference>
<dbReference type="InterPro" id="IPR011332">
    <property type="entry name" value="Ribosomal_zn-bd"/>
</dbReference>
<dbReference type="Gene3D" id="1.20.5.640">
    <property type="entry name" value="Single helix bin"/>
    <property type="match status" value="1"/>
</dbReference>
<dbReference type="HAMAP" id="MF_00340">
    <property type="entry name" value="Ribosomal_bL32"/>
    <property type="match status" value="1"/>
</dbReference>
<sequence>MANPKRQTSKRRQRQRRSHHALTATATTNCSNCGELVRPHRVCGSCGWFGGKQVVAVEED</sequence>
<dbReference type="SUPFAM" id="SSF57829">
    <property type="entry name" value="Zn-binding ribosomal proteins"/>
    <property type="match status" value="1"/>
</dbReference>
<feature type="compositionally biased region" description="Basic residues" evidence="6">
    <location>
        <begin position="7"/>
        <end position="20"/>
    </location>
</feature>
<reference evidence="7" key="1">
    <citation type="submission" date="2021-03" db="EMBL/GenBank/DDBJ databases">
        <authorList>
            <person name="Wang G."/>
        </authorList>
    </citation>
    <scope>NUCLEOTIDE SEQUENCE</scope>
    <source>
        <strain evidence="7">KCTC 12899</strain>
    </source>
</reference>
<dbReference type="GO" id="GO:0015934">
    <property type="term" value="C:large ribosomal subunit"/>
    <property type="evidence" value="ECO:0007669"/>
    <property type="project" value="InterPro"/>
</dbReference>
<comment type="similarity">
    <text evidence="1 5">Belongs to the bacterial ribosomal protein bL32 family.</text>
</comment>
<evidence type="ECO:0000256" key="4">
    <source>
        <dbReference type="ARBA" id="ARBA00035178"/>
    </source>
</evidence>
<dbReference type="AlphaFoldDB" id="A0A8J7QLC7"/>
<evidence type="ECO:0000256" key="1">
    <source>
        <dbReference type="ARBA" id="ARBA00008560"/>
    </source>
</evidence>
<dbReference type="GO" id="GO:0003735">
    <property type="term" value="F:structural constituent of ribosome"/>
    <property type="evidence" value="ECO:0007669"/>
    <property type="project" value="InterPro"/>
</dbReference>
<evidence type="ECO:0000313" key="7">
    <source>
        <dbReference type="EMBL" id="MBO1320378.1"/>
    </source>
</evidence>
<accession>A0A8J7QLC7</accession>
<dbReference type="PANTHER" id="PTHR35534">
    <property type="entry name" value="50S RIBOSOMAL PROTEIN L32"/>
    <property type="match status" value="1"/>
</dbReference>
<organism evidence="7 8">
    <name type="scientific">Acanthopleuribacter pedis</name>
    <dbReference type="NCBI Taxonomy" id="442870"/>
    <lineage>
        <taxon>Bacteria</taxon>
        <taxon>Pseudomonadati</taxon>
        <taxon>Acidobacteriota</taxon>
        <taxon>Holophagae</taxon>
        <taxon>Acanthopleuribacterales</taxon>
        <taxon>Acanthopleuribacteraceae</taxon>
        <taxon>Acanthopleuribacter</taxon>
    </lineage>
</organism>
<dbReference type="Proteomes" id="UP000664417">
    <property type="component" value="Unassembled WGS sequence"/>
</dbReference>
<feature type="region of interest" description="Disordered" evidence="6">
    <location>
        <begin position="1"/>
        <end position="23"/>
    </location>
</feature>
<dbReference type="PANTHER" id="PTHR35534:SF1">
    <property type="entry name" value="LARGE RIBOSOMAL SUBUNIT PROTEIN BL32"/>
    <property type="match status" value="1"/>
</dbReference>
<keyword evidence="8" id="KW-1185">Reference proteome</keyword>
<dbReference type="GO" id="GO:0006412">
    <property type="term" value="P:translation"/>
    <property type="evidence" value="ECO:0007669"/>
    <property type="project" value="UniProtKB-UniRule"/>
</dbReference>
<dbReference type="EMBL" id="JAFREP010000017">
    <property type="protein sequence ID" value="MBO1320378.1"/>
    <property type="molecule type" value="Genomic_DNA"/>
</dbReference>
<proteinExistence type="inferred from homology"/>
<evidence type="ECO:0000256" key="5">
    <source>
        <dbReference type="HAMAP-Rule" id="MF_00340"/>
    </source>
</evidence>
<dbReference type="Pfam" id="PF01783">
    <property type="entry name" value="Ribosomal_L32p"/>
    <property type="match status" value="1"/>
</dbReference>
<protein>
    <recommendedName>
        <fullName evidence="4 5">Large ribosomal subunit protein bL32</fullName>
    </recommendedName>
</protein>